<name>A0ABT2TI02_9FIRM</name>
<evidence type="ECO:0000259" key="3">
    <source>
        <dbReference type="PROSITE" id="PS01031"/>
    </source>
</evidence>
<dbReference type="Gene3D" id="2.60.40.790">
    <property type="match status" value="1"/>
</dbReference>
<evidence type="ECO:0000256" key="2">
    <source>
        <dbReference type="RuleBase" id="RU003616"/>
    </source>
</evidence>
<dbReference type="Proteomes" id="UP001652442">
    <property type="component" value="Unassembled WGS sequence"/>
</dbReference>
<gene>
    <name evidence="4" type="ORF">OCV88_05555</name>
</gene>
<dbReference type="PROSITE" id="PS01031">
    <property type="entry name" value="SHSP"/>
    <property type="match status" value="1"/>
</dbReference>
<protein>
    <submittedName>
        <fullName evidence="4">Hsp20/alpha crystallin family protein</fullName>
    </submittedName>
</protein>
<dbReference type="InterPro" id="IPR002068">
    <property type="entry name" value="A-crystallin/Hsp20_dom"/>
</dbReference>
<dbReference type="CDD" id="cd06471">
    <property type="entry name" value="ACD_LpsHSP_like"/>
    <property type="match status" value="1"/>
</dbReference>
<organism evidence="4 5">
    <name type="scientific">Brotonthovivens ammoniilytica</name>
    <dbReference type="NCBI Taxonomy" id="2981725"/>
    <lineage>
        <taxon>Bacteria</taxon>
        <taxon>Bacillati</taxon>
        <taxon>Bacillota</taxon>
        <taxon>Clostridia</taxon>
        <taxon>Lachnospirales</taxon>
        <taxon>Lachnospiraceae</taxon>
        <taxon>Brotonthovivens</taxon>
    </lineage>
</organism>
<evidence type="ECO:0000256" key="1">
    <source>
        <dbReference type="PROSITE-ProRule" id="PRU00285"/>
    </source>
</evidence>
<comment type="similarity">
    <text evidence="1 2">Belongs to the small heat shock protein (HSP20) family.</text>
</comment>
<comment type="caution">
    <text evidence="4">The sequence shown here is derived from an EMBL/GenBank/DDBJ whole genome shotgun (WGS) entry which is preliminary data.</text>
</comment>
<evidence type="ECO:0000313" key="4">
    <source>
        <dbReference type="EMBL" id="MCU6761805.1"/>
    </source>
</evidence>
<dbReference type="EMBL" id="JAOQJQ010000002">
    <property type="protein sequence ID" value="MCU6761805.1"/>
    <property type="molecule type" value="Genomic_DNA"/>
</dbReference>
<dbReference type="PANTHER" id="PTHR11527">
    <property type="entry name" value="HEAT-SHOCK PROTEIN 20 FAMILY MEMBER"/>
    <property type="match status" value="1"/>
</dbReference>
<proteinExistence type="inferred from homology"/>
<evidence type="ECO:0000313" key="5">
    <source>
        <dbReference type="Proteomes" id="UP001652442"/>
    </source>
</evidence>
<dbReference type="InterPro" id="IPR008978">
    <property type="entry name" value="HSP20-like_chaperone"/>
</dbReference>
<dbReference type="Pfam" id="PF00011">
    <property type="entry name" value="HSP20"/>
    <property type="match status" value="1"/>
</dbReference>
<reference evidence="4 5" key="1">
    <citation type="journal article" date="2021" name="ISME Commun">
        <title>Automated analysis of genomic sequences facilitates high-throughput and comprehensive description of bacteria.</title>
        <authorList>
            <person name="Hitch T.C.A."/>
        </authorList>
    </citation>
    <scope>NUCLEOTIDE SEQUENCE [LARGE SCALE GENOMIC DNA]</scope>
    <source>
        <strain evidence="4 5">Sanger_109</strain>
    </source>
</reference>
<dbReference type="InterPro" id="IPR031107">
    <property type="entry name" value="Small_HSP"/>
</dbReference>
<dbReference type="SUPFAM" id="SSF49764">
    <property type="entry name" value="HSP20-like chaperones"/>
    <property type="match status" value="1"/>
</dbReference>
<sequence length="147" mass="17271">MLRPGVYSDNFVENLFDEFFRDPFFSTGKIRSVDKMRTDIQDLEDRYQIEMDLPGFSREDVRAELKGGYLTIRASRANTKEDQEDGCRYIRRERYSGHYQRSFFVGDAVTQDDIKAKFKDGVLTLQVPKMEKKPQVDETKYISIEGE</sequence>
<accession>A0ABT2TI02</accession>
<keyword evidence="5" id="KW-1185">Reference proteome</keyword>
<dbReference type="RefSeq" id="WP_158424587.1">
    <property type="nucleotide sequence ID" value="NZ_JAOQJQ010000002.1"/>
</dbReference>
<feature type="domain" description="SHSP" evidence="3">
    <location>
        <begin position="29"/>
        <end position="145"/>
    </location>
</feature>